<name>W4GBN7_APHAT</name>
<dbReference type="VEuPathDB" id="FungiDB:H257_08982"/>
<accession>W4GBN7</accession>
<reference evidence="1" key="1">
    <citation type="submission" date="2013-12" db="EMBL/GenBank/DDBJ databases">
        <title>The Genome Sequence of Aphanomyces astaci APO3.</title>
        <authorList>
            <consortium name="The Broad Institute Genomics Platform"/>
            <person name="Russ C."/>
            <person name="Tyler B."/>
            <person name="van West P."/>
            <person name="Dieguez-Uribeondo J."/>
            <person name="Young S.K."/>
            <person name="Zeng Q."/>
            <person name="Gargeya S."/>
            <person name="Fitzgerald M."/>
            <person name="Abouelleil A."/>
            <person name="Alvarado L."/>
            <person name="Chapman S.B."/>
            <person name="Gainer-Dewar J."/>
            <person name="Goldberg J."/>
            <person name="Griggs A."/>
            <person name="Gujja S."/>
            <person name="Hansen M."/>
            <person name="Howarth C."/>
            <person name="Imamovic A."/>
            <person name="Ireland A."/>
            <person name="Larimer J."/>
            <person name="McCowan C."/>
            <person name="Murphy C."/>
            <person name="Pearson M."/>
            <person name="Poon T.W."/>
            <person name="Priest M."/>
            <person name="Roberts A."/>
            <person name="Saif S."/>
            <person name="Shea T."/>
            <person name="Sykes S."/>
            <person name="Wortman J."/>
            <person name="Nusbaum C."/>
            <person name="Birren B."/>
        </authorList>
    </citation>
    <scope>NUCLEOTIDE SEQUENCE [LARGE SCALE GENOMIC DNA]</scope>
    <source>
        <strain evidence="1">APO3</strain>
    </source>
</reference>
<organism evidence="1">
    <name type="scientific">Aphanomyces astaci</name>
    <name type="common">Crayfish plague agent</name>
    <dbReference type="NCBI Taxonomy" id="112090"/>
    <lineage>
        <taxon>Eukaryota</taxon>
        <taxon>Sar</taxon>
        <taxon>Stramenopiles</taxon>
        <taxon>Oomycota</taxon>
        <taxon>Saprolegniomycetes</taxon>
        <taxon>Saprolegniales</taxon>
        <taxon>Verrucalvaceae</taxon>
        <taxon>Aphanomyces</taxon>
    </lineage>
</organism>
<dbReference type="AlphaFoldDB" id="W4GBN7"/>
<sequence length="150" mass="17106">MFKARLVQRLQTTRGPLRLPNDVDLTSPGCSRCRRSGGSTEDSSKTSGSLRYQYVVAHPSWKRLRAVVGGRRVPFFDSQLQHIRHRRNRLFLDNGLSPIVEEMMYECEACHSNAFSSLEHTKHITLTRSKGNVQLHLRWATKPQCAALVC</sequence>
<evidence type="ECO:0000313" key="1">
    <source>
        <dbReference type="EMBL" id="ETV77082.1"/>
    </source>
</evidence>
<dbReference type="GeneID" id="20810978"/>
<dbReference type="OrthoDB" id="10430187at2759"/>
<protein>
    <submittedName>
        <fullName evidence="1">Uncharacterized protein</fullName>
    </submittedName>
</protein>
<dbReference type="EMBL" id="KI913134">
    <property type="protein sequence ID" value="ETV77082.1"/>
    <property type="molecule type" value="Genomic_DNA"/>
</dbReference>
<dbReference type="RefSeq" id="XP_009833388.1">
    <property type="nucleotide sequence ID" value="XM_009835086.1"/>
</dbReference>
<proteinExistence type="predicted"/>
<gene>
    <name evidence="1" type="ORF">H257_08982</name>
</gene>